<dbReference type="EMBL" id="BKCJ010000680">
    <property type="protein sequence ID" value="GEU35350.1"/>
    <property type="molecule type" value="Genomic_DNA"/>
</dbReference>
<protein>
    <submittedName>
        <fullName evidence="1">Uncharacterized protein</fullName>
    </submittedName>
</protein>
<gene>
    <name evidence="1" type="ORF">Tci_007328</name>
</gene>
<reference evidence="1" key="1">
    <citation type="journal article" date="2019" name="Sci. Rep.">
        <title>Draft genome of Tanacetum cinerariifolium, the natural source of mosquito coil.</title>
        <authorList>
            <person name="Yamashiro T."/>
            <person name="Shiraishi A."/>
            <person name="Satake H."/>
            <person name="Nakayama K."/>
        </authorList>
    </citation>
    <scope>NUCLEOTIDE SEQUENCE</scope>
</reference>
<comment type="caution">
    <text evidence="1">The sequence shown here is derived from an EMBL/GenBank/DDBJ whole genome shotgun (WGS) entry which is preliminary data.</text>
</comment>
<accession>A0A6L2JF40</accession>
<organism evidence="1">
    <name type="scientific">Tanacetum cinerariifolium</name>
    <name type="common">Dalmatian daisy</name>
    <name type="synonym">Chrysanthemum cinerariifolium</name>
    <dbReference type="NCBI Taxonomy" id="118510"/>
    <lineage>
        <taxon>Eukaryota</taxon>
        <taxon>Viridiplantae</taxon>
        <taxon>Streptophyta</taxon>
        <taxon>Embryophyta</taxon>
        <taxon>Tracheophyta</taxon>
        <taxon>Spermatophyta</taxon>
        <taxon>Magnoliopsida</taxon>
        <taxon>eudicotyledons</taxon>
        <taxon>Gunneridae</taxon>
        <taxon>Pentapetalae</taxon>
        <taxon>asterids</taxon>
        <taxon>campanulids</taxon>
        <taxon>Asterales</taxon>
        <taxon>Asteraceae</taxon>
        <taxon>Asteroideae</taxon>
        <taxon>Anthemideae</taxon>
        <taxon>Anthemidinae</taxon>
        <taxon>Tanacetum</taxon>
    </lineage>
</organism>
<proteinExistence type="predicted"/>
<dbReference type="AlphaFoldDB" id="A0A6L2JF40"/>
<name>A0A6L2JF40_TANCI</name>
<sequence length="89" mass="10365">MLGKKPNKAYDLFLKVALGYQNPKRLKKAIAAQPKMYDDERPHSTKLIIDSPDFEETLEEAEESQLKMKDKMIQLDYEKLNGLYDTFVP</sequence>
<evidence type="ECO:0000313" key="1">
    <source>
        <dbReference type="EMBL" id="GEU35350.1"/>
    </source>
</evidence>